<organism evidence="2 3">
    <name type="scientific">Fusarium heterosporum</name>
    <dbReference type="NCBI Taxonomy" id="42747"/>
    <lineage>
        <taxon>Eukaryota</taxon>
        <taxon>Fungi</taxon>
        <taxon>Dikarya</taxon>
        <taxon>Ascomycota</taxon>
        <taxon>Pezizomycotina</taxon>
        <taxon>Sordariomycetes</taxon>
        <taxon>Hypocreomycetidae</taxon>
        <taxon>Hypocreales</taxon>
        <taxon>Nectriaceae</taxon>
        <taxon>Fusarium</taxon>
        <taxon>Fusarium heterosporum species complex</taxon>
    </lineage>
</organism>
<gene>
    <name evidence="2" type="ORF">FHETE_4661</name>
</gene>
<proteinExistence type="predicted"/>
<evidence type="ECO:0000256" key="1">
    <source>
        <dbReference type="SAM" id="MobiDB-lite"/>
    </source>
</evidence>
<reference evidence="2 3" key="1">
    <citation type="submission" date="2020-05" db="EMBL/GenBank/DDBJ databases">
        <title>Identification and distribution of gene clusters putatively required for synthesis of sphingolipid metabolism inhibitors in phylogenetically diverse species of the filamentous fungus Fusarium.</title>
        <authorList>
            <person name="Kim H.-S."/>
            <person name="Busman M."/>
            <person name="Brown D.W."/>
            <person name="Divon H."/>
            <person name="Uhlig S."/>
            <person name="Proctor R.H."/>
        </authorList>
    </citation>
    <scope>NUCLEOTIDE SEQUENCE [LARGE SCALE GENOMIC DNA]</scope>
    <source>
        <strain evidence="2 3">NRRL 20693</strain>
    </source>
</reference>
<sequence length="340" mass="39502">MSNKRKLSTGGRRPYRVYPGHRHFNDHAGRPYDVVTSSETGPNHKIPKLSIQLYCLGEPKYTASEAGLALLNSDAVKGWGNARNYWPRCDVYAGFKSVEECIEHHRQEKDFRRKAVQTMREEAVAGLSEEDAYEKLVTEVQGIEPLPHIVPSWCPSVKFRRNSEKDCYRSWIFVIPGDRDSWEDVIDKGLLQVKFDLEVSPEMFTDEWDDYEESDLEKEGWVDIEWSGLEKMGSIEILHLCARPDSWDGFTTVQAERTPGSRKRLFDAWVDATGQLWDCTYRNPGCDECIENEPHEWCDRERDEHYFDEDGQCIACRRASEYRRRSGRVAAQETRPSYKV</sequence>
<name>A0A8H5WTR0_FUSHE</name>
<comment type="caution">
    <text evidence="2">The sequence shown here is derived from an EMBL/GenBank/DDBJ whole genome shotgun (WGS) entry which is preliminary data.</text>
</comment>
<evidence type="ECO:0000313" key="2">
    <source>
        <dbReference type="EMBL" id="KAF5669978.1"/>
    </source>
</evidence>
<dbReference type="Proteomes" id="UP000567885">
    <property type="component" value="Unassembled WGS sequence"/>
</dbReference>
<protein>
    <submittedName>
        <fullName evidence="2">Uncharacterized protein</fullName>
    </submittedName>
</protein>
<accession>A0A8H5WTR0</accession>
<keyword evidence="3" id="KW-1185">Reference proteome</keyword>
<dbReference type="AlphaFoldDB" id="A0A8H5WTR0"/>
<evidence type="ECO:0000313" key="3">
    <source>
        <dbReference type="Proteomes" id="UP000567885"/>
    </source>
</evidence>
<dbReference type="OrthoDB" id="3832628at2759"/>
<feature type="region of interest" description="Disordered" evidence="1">
    <location>
        <begin position="1"/>
        <end position="22"/>
    </location>
</feature>
<dbReference type="EMBL" id="JAAGWQ010000079">
    <property type="protein sequence ID" value="KAF5669978.1"/>
    <property type="molecule type" value="Genomic_DNA"/>
</dbReference>